<dbReference type="Pfam" id="PF08239">
    <property type="entry name" value="SH3_3"/>
    <property type="match status" value="1"/>
</dbReference>
<dbReference type="Proteomes" id="UP000233491">
    <property type="component" value="Unassembled WGS sequence"/>
</dbReference>
<feature type="domain" description="SH3b" evidence="2">
    <location>
        <begin position="21"/>
        <end position="86"/>
    </location>
</feature>
<feature type="chain" id="PRO_5015065625" description="SH3b domain-containing protein" evidence="1">
    <location>
        <begin position="24"/>
        <end position="145"/>
    </location>
</feature>
<dbReference type="PROSITE" id="PS51781">
    <property type="entry name" value="SH3B"/>
    <property type="match status" value="1"/>
</dbReference>
<reference evidence="3 4" key="1">
    <citation type="submission" date="2017-12" db="EMBL/GenBank/DDBJ databases">
        <title>Anaerobic carbon monoxide metabolism by Pleomorphomonas carboxyditropha sp. nov., a new mesophilic hydrogenogenic carboxidotroph.</title>
        <authorList>
            <person name="Esquivel-Elizondo S."/>
            <person name="Krajmalnik-Brown R."/>
        </authorList>
    </citation>
    <scope>NUCLEOTIDE SEQUENCE [LARGE SCALE GENOMIC DNA]</scope>
    <source>
        <strain evidence="3 4">R5-392</strain>
    </source>
</reference>
<feature type="signal peptide" evidence="1">
    <location>
        <begin position="1"/>
        <end position="23"/>
    </location>
</feature>
<dbReference type="Gene3D" id="2.30.30.40">
    <property type="entry name" value="SH3 Domains"/>
    <property type="match status" value="1"/>
</dbReference>
<evidence type="ECO:0000256" key="1">
    <source>
        <dbReference type="SAM" id="SignalP"/>
    </source>
</evidence>
<dbReference type="SMART" id="SM00287">
    <property type="entry name" value="SH3b"/>
    <property type="match status" value="1"/>
</dbReference>
<dbReference type="RefSeq" id="WP_101288064.1">
    <property type="nucleotide sequence ID" value="NZ_FOUQ01000001.1"/>
</dbReference>
<proteinExistence type="predicted"/>
<sequence>MHRALTSVAAGLAGLLLVTGANAQTSVTTTALNLRTGPATGYPVIATIPARQAVSVFGCTAGRGWCDIGWAGYRGWLAAAYLGPVAAYPVIVYDPVVYHNAYYVGQPYYGVGPGLPPRAEARRDARIGYRVERRMDRRWDRWTGE</sequence>
<dbReference type="EMBL" id="PJNW01000002">
    <property type="protein sequence ID" value="PKR90801.1"/>
    <property type="molecule type" value="Genomic_DNA"/>
</dbReference>
<keyword evidence="1" id="KW-0732">Signal</keyword>
<gene>
    <name evidence="3" type="ORF">CXZ10_05460</name>
</gene>
<dbReference type="OrthoDB" id="8074373at2"/>
<comment type="caution">
    <text evidence="3">The sequence shown here is derived from an EMBL/GenBank/DDBJ whole genome shotgun (WGS) entry which is preliminary data.</text>
</comment>
<dbReference type="InterPro" id="IPR003646">
    <property type="entry name" value="SH3-like_bac-type"/>
</dbReference>
<protein>
    <recommendedName>
        <fullName evidence="2">SH3b domain-containing protein</fullName>
    </recommendedName>
</protein>
<organism evidence="3 4">
    <name type="scientific">Pleomorphomonas diazotrophica</name>
    <dbReference type="NCBI Taxonomy" id="1166257"/>
    <lineage>
        <taxon>Bacteria</taxon>
        <taxon>Pseudomonadati</taxon>
        <taxon>Pseudomonadota</taxon>
        <taxon>Alphaproteobacteria</taxon>
        <taxon>Hyphomicrobiales</taxon>
        <taxon>Pleomorphomonadaceae</taxon>
        <taxon>Pleomorphomonas</taxon>
    </lineage>
</organism>
<evidence type="ECO:0000313" key="4">
    <source>
        <dbReference type="Proteomes" id="UP000233491"/>
    </source>
</evidence>
<name>A0A1I4QC31_9HYPH</name>
<keyword evidence="4" id="KW-1185">Reference proteome</keyword>
<evidence type="ECO:0000313" key="3">
    <source>
        <dbReference type="EMBL" id="PKR90801.1"/>
    </source>
</evidence>
<accession>A0A1I4QC31</accession>
<dbReference type="AlphaFoldDB" id="A0A1I4QC31"/>
<evidence type="ECO:0000259" key="2">
    <source>
        <dbReference type="PROSITE" id="PS51781"/>
    </source>
</evidence>